<evidence type="ECO:0000256" key="1">
    <source>
        <dbReference type="SAM" id="MobiDB-lite"/>
    </source>
</evidence>
<reference evidence="3" key="1">
    <citation type="submission" date="2018-04" db="EMBL/GenBank/DDBJ databases">
        <authorList>
            <person name="Liu S."/>
            <person name="Wang Z."/>
            <person name="Li J."/>
        </authorList>
    </citation>
    <scope>NUCLEOTIDE SEQUENCE [LARGE SCALE GENOMIC DNA]</scope>
    <source>
        <strain evidence="3">2189</strain>
    </source>
</reference>
<dbReference type="RefSeq" id="WP_108430652.1">
    <property type="nucleotide sequence ID" value="NZ_CP026947.1"/>
</dbReference>
<proteinExistence type="predicted"/>
<dbReference type="OrthoDB" id="4410665at2"/>
<accession>A0A2U1T5J6</accession>
<dbReference type="KEGG" id="cyz:C3B44_00565"/>
<feature type="region of interest" description="Disordered" evidence="1">
    <location>
        <begin position="75"/>
        <end position="98"/>
    </location>
</feature>
<protein>
    <submittedName>
        <fullName evidence="2">Uncharacterized protein</fullName>
    </submittedName>
</protein>
<organism evidence="2 3">
    <name type="scientific">Corynebacterium yudongzhengii</name>
    <dbReference type="NCBI Taxonomy" id="2080740"/>
    <lineage>
        <taxon>Bacteria</taxon>
        <taxon>Bacillati</taxon>
        <taxon>Actinomycetota</taxon>
        <taxon>Actinomycetes</taxon>
        <taxon>Mycobacteriales</taxon>
        <taxon>Corynebacteriaceae</taxon>
        <taxon>Corynebacterium</taxon>
    </lineage>
</organism>
<comment type="caution">
    <text evidence="2">The sequence shown here is derived from an EMBL/GenBank/DDBJ whole genome shotgun (WGS) entry which is preliminary data.</text>
</comment>
<evidence type="ECO:0000313" key="3">
    <source>
        <dbReference type="Proteomes" id="UP000244989"/>
    </source>
</evidence>
<dbReference type="AlphaFoldDB" id="A0A2U1T5J6"/>
<keyword evidence="3" id="KW-1185">Reference proteome</keyword>
<sequence length="158" mass="17623">MSEHAVVAVVDKSDDDTVCWHVQTDPEAPSLMSGAWIVADAAELTAHAFVVEQPDTVAEIAQLVAEEVAKVREAAKQAKKERPQITLPRFDAPPHPDPEEIAETFHGEQRARQAWAMAVALAEIVEYWHSFESSRKQRSYLAERFGSEIRPLPLPQKS</sequence>
<evidence type="ECO:0000313" key="2">
    <source>
        <dbReference type="EMBL" id="PWC01271.1"/>
    </source>
</evidence>
<dbReference type="Proteomes" id="UP000244989">
    <property type="component" value="Unassembled WGS sequence"/>
</dbReference>
<gene>
    <name evidence="2" type="ORF">DF222_08225</name>
</gene>
<dbReference type="EMBL" id="QEEZ01000015">
    <property type="protein sequence ID" value="PWC01271.1"/>
    <property type="molecule type" value="Genomic_DNA"/>
</dbReference>
<name>A0A2U1T5J6_9CORY</name>